<dbReference type="GO" id="GO:0003700">
    <property type="term" value="F:DNA-binding transcription factor activity"/>
    <property type="evidence" value="ECO:0007669"/>
    <property type="project" value="InterPro"/>
</dbReference>
<evidence type="ECO:0000259" key="4">
    <source>
        <dbReference type="PROSITE" id="PS01124"/>
    </source>
</evidence>
<dbReference type="SUPFAM" id="SSF51215">
    <property type="entry name" value="Regulatory protein AraC"/>
    <property type="match status" value="1"/>
</dbReference>
<dbReference type="InterPro" id="IPR018060">
    <property type="entry name" value="HTH_AraC"/>
</dbReference>
<sequence length="285" mass="32549">MESVKTYKNINKRDNKVSFSISKMQDIFDKRNGKVDAPHRHDFYTLVFTEKAKGTHNIDFNAYPLQGGQLYFISPGQVHQIIEEEKSFGYALVFSADFLAYNNISTSFIEDLKLFNDFEDTPPLTPTSAQLEEIKQTVIKLYSIHQSGMAYELEAIGSLLKYILIVCTNVCNLTSEDISSSRSLLKQFKNLIDRHYQKEHHTSYYAELLHITPDHLNKVVKMQSGKSAKEHIQSRLTIAAKRLLYFSNLTTKEIAFQLGFSEPANFSAFFKKCVGISPSKFKANS</sequence>
<comment type="caution">
    <text evidence="5">The sequence shown here is derived from an EMBL/GenBank/DDBJ whole genome shotgun (WGS) entry which is preliminary data.</text>
</comment>
<dbReference type="InterPro" id="IPR003313">
    <property type="entry name" value="AraC-bd"/>
</dbReference>
<keyword evidence="3" id="KW-0804">Transcription</keyword>
<dbReference type="Gene3D" id="1.10.10.60">
    <property type="entry name" value="Homeodomain-like"/>
    <property type="match status" value="1"/>
</dbReference>
<dbReference type="Pfam" id="PF12833">
    <property type="entry name" value="HTH_18"/>
    <property type="match status" value="1"/>
</dbReference>
<keyword evidence="2" id="KW-0238">DNA-binding</keyword>
<dbReference type="GO" id="GO:0043565">
    <property type="term" value="F:sequence-specific DNA binding"/>
    <property type="evidence" value="ECO:0007669"/>
    <property type="project" value="InterPro"/>
</dbReference>
<dbReference type="OrthoDB" id="9793451at2"/>
<evidence type="ECO:0000313" key="6">
    <source>
        <dbReference type="Proteomes" id="UP000179797"/>
    </source>
</evidence>
<dbReference type="PRINTS" id="PR00032">
    <property type="entry name" value="HTHARAC"/>
</dbReference>
<accession>A0A1S1YZV0</accession>
<dbReference type="InterPro" id="IPR014710">
    <property type="entry name" value="RmlC-like_jellyroll"/>
</dbReference>
<dbReference type="PROSITE" id="PS01124">
    <property type="entry name" value="HTH_ARAC_FAMILY_2"/>
    <property type="match status" value="1"/>
</dbReference>
<dbReference type="Gene3D" id="2.60.120.10">
    <property type="entry name" value="Jelly Rolls"/>
    <property type="match status" value="1"/>
</dbReference>
<dbReference type="Proteomes" id="UP000179797">
    <property type="component" value="Unassembled WGS sequence"/>
</dbReference>
<organism evidence="5 6">
    <name type="scientific">Flammeovirga pacifica</name>
    <dbReference type="NCBI Taxonomy" id="915059"/>
    <lineage>
        <taxon>Bacteria</taxon>
        <taxon>Pseudomonadati</taxon>
        <taxon>Bacteroidota</taxon>
        <taxon>Cytophagia</taxon>
        <taxon>Cytophagales</taxon>
        <taxon>Flammeovirgaceae</taxon>
        <taxon>Flammeovirga</taxon>
    </lineage>
</organism>
<evidence type="ECO:0000256" key="1">
    <source>
        <dbReference type="ARBA" id="ARBA00023015"/>
    </source>
</evidence>
<dbReference type="InterPro" id="IPR009057">
    <property type="entry name" value="Homeodomain-like_sf"/>
</dbReference>
<dbReference type="SUPFAM" id="SSF46689">
    <property type="entry name" value="Homeodomain-like"/>
    <property type="match status" value="1"/>
</dbReference>
<name>A0A1S1YZV0_FLAPC</name>
<proteinExistence type="predicted"/>
<keyword evidence="6" id="KW-1185">Reference proteome</keyword>
<dbReference type="Pfam" id="PF02311">
    <property type="entry name" value="AraC_binding"/>
    <property type="match status" value="1"/>
</dbReference>
<dbReference type="STRING" id="915059.NH26_08575"/>
<dbReference type="RefSeq" id="WP_044228121.1">
    <property type="nucleotide sequence ID" value="NZ_JRYR02000001.1"/>
</dbReference>
<dbReference type="SMART" id="SM00342">
    <property type="entry name" value="HTH_ARAC"/>
    <property type="match status" value="1"/>
</dbReference>
<dbReference type="InterPro" id="IPR020449">
    <property type="entry name" value="Tscrpt_reg_AraC-type_HTH"/>
</dbReference>
<protein>
    <submittedName>
        <fullName evidence="5">Transcriptional regulator</fullName>
    </submittedName>
</protein>
<dbReference type="PANTHER" id="PTHR43280">
    <property type="entry name" value="ARAC-FAMILY TRANSCRIPTIONAL REGULATOR"/>
    <property type="match status" value="1"/>
</dbReference>
<dbReference type="EMBL" id="JRYR02000001">
    <property type="protein sequence ID" value="OHX66405.1"/>
    <property type="molecule type" value="Genomic_DNA"/>
</dbReference>
<dbReference type="InterPro" id="IPR037923">
    <property type="entry name" value="HTH-like"/>
</dbReference>
<evidence type="ECO:0000256" key="3">
    <source>
        <dbReference type="ARBA" id="ARBA00023163"/>
    </source>
</evidence>
<reference evidence="5 6" key="1">
    <citation type="journal article" date="2012" name="Int. J. Syst. Evol. Microbiol.">
        <title>Flammeovirga pacifica sp. nov., isolated from deep-sea sediment.</title>
        <authorList>
            <person name="Xu H."/>
            <person name="Fu Y."/>
            <person name="Yang N."/>
            <person name="Ding Z."/>
            <person name="Lai Q."/>
            <person name="Zeng R."/>
        </authorList>
    </citation>
    <scope>NUCLEOTIDE SEQUENCE [LARGE SCALE GENOMIC DNA]</scope>
    <source>
        <strain evidence="6">DSM 24597 / LMG 26175 / WPAGA1</strain>
    </source>
</reference>
<keyword evidence="1" id="KW-0805">Transcription regulation</keyword>
<evidence type="ECO:0000256" key="2">
    <source>
        <dbReference type="ARBA" id="ARBA00023125"/>
    </source>
</evidence>
<gene>
    <name evidence="5" type="ORF">NH26_08575</name>
</gene>
<dbReference type="AlphaFoldDB" id="A0A1S1YZV0"/>
<dbReference type="PANTHER" id="PTHR43280:SF32">
    <property type="entry name" value="TRANSCRIPTIONAL REGULATORY PROTEIN"/>
    <property type="match status" value="1"/>
</dbReference>
<feature type="domain" description="HTH araC/xylS-type" evidence="4">
    <location>
        <begin position="186"/>
        <end position="284"/>
    </location>
</feature>
<evidence type="ECO:0000313" key="5">
    <source>
        <dbReference type="EMBL" id="OHX66405.1"/>
    </source>
</evidence>